<accession>A0AAV5LGJ7</accession>
<dbReference type="EMBL" id="BPVZ01000114">
    <property type="protein sequence ID" value="GKV35994.1"/>
    <property type="molecule type" value="Genomic_DNA"/>
</dbReference>
<evidence type="ECO:0000313" key="1">
    <source>
        <dbReference type="EMBL" id="GKV35994.1"/>
    </source>
</evidence>
<keyword evidence="2" id="KW-1185">Reference proteome</keyword>
<protein>
    <submittedName>
        <fullName evidence="1">Uncharacterized protein</fullName>
    </submittedName>
</protein>
<reference evidence="1 2" key="1">
    <citation type="journal article" date="2021" name="Commun. Biol.">
        <title>The genome of Shorea leprosula (Dipterocarpaceae) highlights the ecological relevance of drought in aseasonal tropical rainforests.</title>
        <authorList>
            <person name="Ng K.K.S."/>
            <person name="Kobayashi M.J."/>
            <person name="Fawcett J.A."/>
            <person name="Hatakeyama M."/>
            <person name="Paape T."/>
            <person name="Ng C.H."/>
            <person name="Ang C.C."/>
            <person name="Tnah L.H."/>
            <person name="Lee C.T."/>
            <person name="Nishiyama T."/>
            <person name="Sese J."/>
            <person name="O'Brien M.J."/>
            <person name="Copetti D."/>
            <person name="Mohd Noor M.I."/>
            <person name="Ong R.C."/>
            <person name="Putra M."/>
            <person name="Sireger I.Z."/>
            <person name="Indrioko S."/>
            <person name="Kosugi Y."/>
            <person name="Izuno A."/>
            <person name="Isagi Y."/>
            <person name="Lee S.L."/>
            <person name="Shimizu K.K."/>
        </authorList>
    </citation>
    <scope>NUCLEOTIDE SEQUENCE [LARGE SCALE GENOMIC DNA]</scope>
    <source>
        <strain evidence="1">214</strain>
    </source>
</reference>
<sequence>MEGQESGCCICSPLCVLCRKRADYLAAKKDVMDASNVALVLIGPGSVDQVSP</sequence>
<dbReference type="Proteomes" id="UP001054252">
    <property type="component" value="Unassembled WGS sequence"/>
</dbReference>
<gene>
    <name evidence="1" type="ORF">SLEP1_g44181</name>
</gene>
<name>A0AAV5LGJ7_9ROSI</name>
<proteinExistence type="predicted"/>
<evidence type="ECO:0000313" key="2">
    <source>
        <dbReference type="Proteomes" id="UP001054252"/>
    </source>
</evidence>
<dbReference type="AlphaFoldDB" id="A0AAV5LGJ7"/>
<organism evidence="1 2">
    <name type="scientific">Rubroshorea leprosula</name>
    <dbReference type="NCBI Taxonomy" id="152421"/>
    <lineage>
        <taxon>Eukaryota</taxon>
        <taxon>Viridiplantae</taxon>
        <taxon>Streptophyta</taxon>
        <taxon>Embryophyta</taxon>
        <taxon>Tracheophyta</taxon>
        <taxon>Spermatophyta</taxon>
        <taxon>Magnoliopsida</taxon>
        <taxon>eudicotyledons</taxon>
        <taxon>Gunneridae</taxon>
        <taxon>Pentapetalae</taxon>
        <taxon>rosids</taxon>
        <taxon>malvids</taxon>
        <taxon>Malvales</taxon>
        <taxon>Dipterocarpaceae</taxon>
        <taxon>Rubroshorea</taxon>
    </lineage>
</organism>
<comment type="caution">
    <text evidence="1">The sequence shown here is derived from an EMBL/GenBank/DDBJ whole genome shotgun (WGS) entry which is preliminary data.</text>
</comment>